<proteinExistence type="predicted"/>
<protein>
    <submittedName>
        <fullName evidence="1">(rape) hypothetical protein</fullName>
    </submittedName>
</protein>
<gene>
    <name evidence="1" type="ORF">DARMORV10_A02P24130.1</name>
</gene>
<dbReference type="EMBL" id="HG994356">
    <property type="protein sequence ID" value="CAF2141173.1"/>
    <property type="molecule type" value="Genomic_DNA"/>
</dbReference>
<sequence length="57" mass="6567">MYIILRYLVNNVFKEKIEPGISDGLKLGIWLGYIHVSSNNILVSKKKLCSNIKIIYL</sequence>
<accession>A0A816X1C8</accession>
<evidence type="ECO:0000313" key="1">
    <source>
        <dbReference type="EMBL" id="CAF2141173.1"/>
    </source>
</evidence>
<organism evidence="1">
    <name type="scientific">Brassica napus</name>
    <name type="common">Rape</name>
    <dbReference type="NCBI Taxonomy" id="3708"/>
    <lineage>
        <taxon>Eukaryota</taxon>
        <taxon>Viridiplantae</taxon>
        <taxon>Streptophyta</taxon>
        <taxon>Embryophyta</taxon>
        <taxon>Tracheophyta</taxon>
        <taxon>Spermatophyta</taxon>
        <taxon>Magnoliopsida</taxon>
        <taxon>eudicotyledons</taxon>
        <taxon>Gunneridae</taxon>
        <taxon>Pentapetalae</taxon>
        <taxon>rosids</taxon>
        <taxon>malvids</taxon>
        <taxon>Brassicales</taxon>
        <taxon>Brassicaceae</taxon>
        <taxon>Brassiceae</taxon>
        <taxon>Brassica</taxon>
    </lineage>
</organism>
<dbReference type="Proteomes" id="UP001295469">
    <property type="component" value="Chromosome A02"/>
</dbReference>
<reference evidence="1" key="1">
    <citation type="submission" date="2021-01" db="EMBL/GenBank/DDBJ databases">
        <authorList>
            <consortium name="Genoscope - CEA"/>
            <person name="William W."/>
        </authorList>
    </citation>
    <scope>NUCLEOTIDE SEQUENCE</scope>
</reference>
<dbReference type="AlphaFoldDB" id="A0A816X1C8"/>
<name>A0A816X1C8_BRANA</name>